<dbReference type="Proteomes" id="UP000216024">
    <property type="component" value="Unassembled WGS sequence"/>
</dbReference>
<dbReference type="Pfam" id="PF00528">
    <property type="entry name" value="BPD_transp_1"/>
    <property type="match status" value="2"/>
</dbReference>
<dbReference type="PROSITE" id="PS50928">
    <property type="entry name" value="ABC_TM1"/>
    <property type="match status" value="2"/>
</dbReference>
<dbReference type="Gene3D" id="1.10.3720.10">
    <property type="entry name" value="MetI-like"/>
    <property type="match status" value="2"/>
</dbReference>
<feature type="transmembrane region" description="Helical" evidence="8">
    <location>
        <begin position="12"/>
        <end position="31"/>
    </location>
</feature>
<keyword evidence="4" id="KW-0997">Cell inner membrane</keyword>
<accession>A0A267MLI5</accession>
<dbReference type="OrthoDB" id="9776648at2"/>
<feature type="transmembrane region" description="Helical" evidence="8">
    <location>
        <begin position="365"/>
        <end position="389"/>
    </location>
</feature>
<evidence type="ECO:0000256" key="3">
    <source>
        <dbReference type="ARBA" id="ARBA00022475"/>
    </source>
</evidence>
<feature type="transmembrane region" description="Helical" evidence="8">
    <location>
        <begin position="409"/>
        <end position="434"/>
    </location>
</feature>
<evidence type="ECO:0000256" key="6">
    <source>
        <dbReference type="ARBA" id="ARBA00022989"/>
    </source>
</evidence>
<keyword evidence="5 8" id="KW-0812">Transmembrane</keyword>
<feature type="transmembrane region" description="Helical" evidence="8">
    <location>
        <begin position="184"/>
        <end position="205"/>
    </location>
</feature>
<dbReference type="AlphaFoldDB" id="A0A267MLI5"/>
<feature type="transmembrane region" description="Helical" evidence="8">
    <location>
        <begin position="217"/>
        <end position="234"/>
    </location>
</feature>
<feature type="domain" description="ABC transmembrane type-1" evidence="9">
    <location>
        <begin position="329"/>
        <end position="535"/>
    </location>
</feature>
<feature type="transmembrane region" description="Helical" evidence="8">
    <location>
        <begin position="513"/>
        <end position="539"/>
    </location>
</feature>
<dbReference type="PANTHER" id="PTHR43357:SF3">
    <property type="entry name" value="FE(3+)-TRANSPORT SYSTEM PERMEASE PROTEIN FBPB 2"/>
    <property type="match status" value="1"/>
</dbReference>
<name>A0A267MLI5_9FIRM</name>
<keyword evidence="3" id="KW-1003">Cell membrane</keyword>
<dbReference type="CDD" id="cd06261">
    <property type="entry name" value="TM_PBP2"/>
    <property type="match status" value="2"/>
</dbReference>
<protein>
    <submittedName>
        <fullName evidence="10">Iron ABC transporter</fullName>
    </submittedName>
</protein>
<organism evidence="10 11">
    <name type="scientific">Anaeromicrobium sediminis</name>
    <dbReference type="NCBI Taxonomy" id="1478221"/>
    <lineage>
        <taxon>Bacteria</taxon>
        <taxon>Bacillati</taxon>
        <taxon>Bacillota</taxon>
        <taxon>Clostridia</taxon>
        <taxon>Peptostreptococcales</taxon>
        <taxon>Thermotaleaceae</taxon>
        <taxon>Anaeromicrobium</taxon>
    </lineage>
</organism>
<evidence type="ECO:0000313" key="10">
    <source>
        <dbReference type="EMBL" id="PAB59768.1"/>
    </source>
</evidence>
<reference evidence="10 11" key="1">
    <citation type="submission" date="2017-06" db="EMBL/GenBank/DDBJ databases">
        <title>Draft genome sequence of anaerobic fermentative bacterium Anaeromicrobium sediminis DY2726D isolated from West Pacific Ocean sediments.</title>
        <authorList>
            <person name="Zeng X."/>
        </authorList>
    </citation>
    <scope>NUCLEOTIDE SEQUENCE [LARGE SCALE GENOMIC DNA]</scope>
    <source>
        <strain evidence="10 11">DY2726D</strain>
    </source>
</reference>
<feature type="transmembrane region" description="Helical" evidence="8">
    <location>
        <begin position="52"/>
        <end position="77"/>
    </location>
</feature>
<evidence type="ECO:0000256" key="5">
    <source>
        <dbReference type="ARBA" id="ARBA00022692"/>
    </source>
</evidence>
<feature type="transmembrane region" description="Helical" evidence="8">
    <location>
        <begin position="105"/>
        <end position="122"/>
    </location>
</feature>
<feature type="domain" description="ABC transmembrane type-1" evidence="9">
    <location>
        <begin position="53"/>
        <end position="256"/>
    </location>
</feature>
<keyword evidence="2 8" id="KW-0813">Transport</keyword>
<feature type="transmembrane region" description="Helical" evidence="8">
    <location>
        <begin position="333"/>
        <end position="353"/>
    </location>
</feature>
<comment type="caution">
    <text evidence="10">The sequence shown here is derived from an EMBL/GenBank/DDBJ whole genome shotgun (WGS) entry which is preliminary data.</text>
</comment>
<evidence type="ECO:0000256" key="4">
    <source>
        <dbReference type="ARBA" id="ARBA00022519"/>
    </source>
</evidence>
<dbReference type="GO" id="GO:0055085">
    <property type="term" value="P:transmembrane transport"/>
    <property type="evidence" value="ECO:0007669"/>
    <property type="project" value="InterPro"/>
</dbReference>
<keyword evidence="6 8" id="KW-1133">Transmembrane helix</keyword>
<evidence type="ECO:0000256" key="7">
    <source>
        <dbReference type="ARBA" id="ARBA00023136"/>
    </source>
</evidence>
<evidence type="ECO:0000313" key="11">
    <source>
        <dbReference type="Proteomes" id="UP000216024"/>
    </source>
</evidence>
<sequence length="547" mass="61893">MRWLKMNLNLWSVLSTVFVLLIILPNLNIMISLFNEPNENWIHIKKYLLKDYMINSTILTVCTGILSMVIGTSLAWITTMYEFPFRKVLEIGLILPLGIPPYMGAYTYAGILNYTGIIQSFLRNNFGIYVNQKYFDIMSINGAIFIFTIFLFPYVYLITKSFLEKQSADLVENGRVLGRSQLEIFIHVILPVARAAIVGGVSLVILEVLNDYGVVKYFGVPAFSTAIFKTWFAMGDIDSAIRLASVLMILVFTSLMIEKFLRSRKKFSYSTAKVRPLVKIKLEGIKSIGAFMYSFIIFSLGFLIPTLQLIHWALMTYEKILNHRFIKLMGNSLIIAIITSVLIVIISIIIGNYNRINESTLSKAYSKITVVGYSIPGSVIALGVIVFFIGIDRKFGWIYEDITFRGSKLILSSSIIMLLFAYVIRFLTIGYNSIEAGFEKVGKRFFEASRTLGMGIIETFFKVDLKMIKPGIVGASILVFVDVLKELPLTLILRPFNFDTLATKAFEYASDEMIHEASIGSLIIILVSSISIIFFNFIVNRRGNNEH</sequence>
<evidence type="ECO:0000256" key="2">
    <source>
        <dbReference type="ARBA" id="ARBA00022448"/>
    </source>
</evidence>
<dbReference type="InterPro" id="IPR035906">
    <property type="entry name" value="MetI-like_sf"/>
</dbReference>
<dbReference type="InterPro" id="IPR000515">
    <property type="entry name" value="MetI-like"/>
</dbReference>
<evidence type="ECO:0000256" key="1">
    <source>
        <dbReference type="ARBA" id="ARBA00004429"/>
    </source>
</evidence>
<evidence type="ECO:0000256" key="8">
    <source>
        <dbReference type="RuleBase" id="RU363032"/>
    </source>
</evidence>
<evidence type="ECO:0000259" key="9">
    <source>
        <dbReference type="PROSITE" id="PS50928"/>
    </source>
</evidence>
<comment type="similarity">
    <text evidence="8">Belongs to the binding-protein-dependent transport system permease family.</text>
</comment>
<feature type="transmembrane region" description="Helical" evidence="8">
    <location>
        <begin position="134"/>
        <end position="156"/>
    </location>
</feature>
<dbReference type="EMBL" id="NIBG01000006">
    <property type="protein sequence ID" value="PAB59768.1"/>
    <property type="molecule type" value="Genomic_DNA"/>
</dbReference>
<feature type="transmembrane region" description="Helical" evidence="8">
    <location>
        <begin position="472"/>
        <end position="493"/>
    </location>
</feature>
<dbReference type="SUPFAM" id="SSF161098">
    <property type="entry name" value="MetI-like"/>
    <property type="match status" value="2"/>
</dbReference>
<comment type="subcellular location">
    <subcellularLocation>
        <location evidence="1">Cell inner membrane</location>
        <topology evidence="1">Multi-pass membrane protein</topology>
    </subcellularLocation>
    <subcellularLocation>
        <location evidence="8">Cell membrane</location>
        <topology evidence="8">Multi-pass membrane protein</topology>
    </subcellularLocation>
</comment>
<keyword evidence="11" id="KW-1185">Reference proteome</keyword>
<dbReference type="GO" id="GO:0005886">
    <property type="term" value="C:plasma membrane"/>
    <property type="evidence" value="ECO:0007669"/>
    <property type="project" value="UniProtKB-SubCell"/>
</dbReference>
<proteinExistence type="inferred from homology"/>
<dbReference type="PANTHER" id="PTHR43357">
    <property type="entry name" value="INNER MEMBRANE ABC TRANSPORTER PERMEASE PROTEIN YDCV"/>
    <property type="match status" value="1"/>
</dbReference>
<feature type="transmembrane region" description="Helical" evidence="8">
    <location>
        <begin position="240"/>
        <end position="257"/>
    </location>
</feature>
<keyword evidence="7 8" id="KW-0472">Membrane</keyword>
<dbReference type="RefSeq" id="WP_095133271.1">
    <property type="nucleotide sequence ID" value="NZ_NIBG01000006.1"/>
</dbReference>
<feature type="transmembrane region" description="Helical" evidence="8">
    <location>
        <begin position="290"/>
        <end position="313"/>
    </location>
</feature>
<gene>
    <name evidence="10" type="ORF">CCE28_08740</name>
</gene>